<dbReference type="GO" id="GO:0016791">
    <property type="term" value="F:phosphatase activity"/>
    <property type="evidence" value="ECO:0007669"/>
    <property type="project" value="TreeGrafter"/>
</dbReference>
<comment type="caution">
    <text evidence="1">The sequence shown here is derived from an EMBL/GenBank/DDBJ whole genome shotgun (WGS) entry which is preliminary data.</text>
</comment>
<evidence type="ECO:0000313" key="2">
    <source>
        <dbReference type="Proteomes" id="UP000247150"/>
    </source>
</evidence>
<dbReference type="Gene3D" id="3.40.50.1240">
    <property type="entry name" value="Phosphoglycerate mutase-like"/>
    <property type="match status" value="1"/>
</dbReference>
<reference evidence="1 2" key="1">
    <citation type="submission" date="2018-05" db="EMBL/GenBank/DDBJ databases">
        <title>Freshwater and sediment microbial communities from various areas in North America, analyzing microbe dynamics in response to fracking.</title>
        <authorList>
            <person name="Lamendella R."/>
        </authorList>
    </citation>
    <scope>NUCLEOTIDE SEQUENCE [LARGE SCALE GENOMIC DNA]</scope>
    <source>
        <strain evidence="1 2">15_TX</strain>
    </source>
</reference>
<proteinExistence type="predicted"/>
<dbReference type="InterPro" id="IPR029033">
    <property type="entry name" value="His_PPase_superfam"/>
</dbReference>
<protein>
    <submittedName>
        <fullName evidence="1">Alpha-ribazole phosphatase</fullName>
    </submittedName>
</protein>
<evidence type="ECO:0000313" key="1">
    <source>
        <dbReference type="EMBL" id="PWW20063.1"/>
    </source>
</evidence>
<accession>A0A2V2ZJG0</accession>
<dbReference type="SUPFAM" id="SSF53254">
    <property type="entry name" value="Phosphoglycerate mutase-like"/>
    <property type="match status" value="1"/>
</dbReference>
<dbReference type="PANTHER" id="PTHR48100:SF1">
    <property type="entry name" value="HISTIDINE PHOSPHATASE FAMILY PROTEIN-RELATED"/>
    <property type="match status" value="1"/>
</dbReference>
<organism evidence="1 2">
    <name type="scientific">Cytobacillus oceanisediminis</name>
    <dbReference type="NCBI Taxonomy" id="665099"/>
    <lineage>
        <taxon>Bacteria</taxon>
        <taxon>Bacillati</taxon>
        <taxon>Bacillota</taxon>
        <taxon>Bacilli</taxon>
        <taxon>Bacillales</taxon>
        <taxon>Bacillaceae</taxon>
        <taxon>Cytobacillus</taxon>
    </lineage>
</organism>
<dbReference type="InterPro" id="IPR013078">
    <property type="entry name" value="His_Pase_superF_clade-1"/>
</dbReference>
<dbReference type="PANTHER" id="PTHR48100">
    <property type="entry name" value="BROAD-SPECIFICITY PHOSPHATASE YOR283W-RELATED"/>
    <property type="match status" value="1"/>
</dbReference>
<gene>
    <name evidence="1" type="ORF">DFO73_11766</name>
</gene>
<sequence>MDGCVAIALFRHGLTEANKRHAYLGWTDSPLCPIDKEKIAEVPAGYELVQSSDLGRCQQTAKMLFPRNKLEISKEWRECYFGNWEGRTYEELKDDADYQRWLEAPFLEKVPGGESFEEFSERVDRGWEKLINRMLEDGIRKAALVTHGGVIRYLLSKYGPDGKKFWEWHILFGKGYELVWNQEELRRGERCTLLRVAPLTENPDG</sequence>
<dbReference type="InterPro" id="IPR050275">
    <property type="entry name" value="PGM_Phosphatase"/>
</dbReference>
<dbReference type="SMART" id="SM00855">
    <property type="entry name" value="PGAM"/>
    <property type="match status" value="1"/>
</dbReference>
<dbReference type="EMBL" id="QGTW01000017">
    <property type="protein sequence ID" value="PWW20063.1"/>
    <property type="molecule type" value="Genomic_DNA"/>
</dbReference>
<dbReference type="Proteomes" id="UP000247150">
    <property type="component" value="Unassembled WGS sequence"/>
</dbReference>
<dbReference type="OrthoDB" id="9783269at2"/>
<dbReference type="AlphaFoldDB" id="A0A2V2ZJG0"/>
<dbReference type="GO" id="GO:0005737">
    <property type="term" value="C:cytoplasm"/>
    <property type="evidence" value="ECO:0007669"/>
    <property type="project" value="TreeGrafter"/>
</dbReference>
<name>A0A2V2ZJG0_9BACI</name>
<dbReference type="Pfam" id="PF00300">
    <property type="entry name" value="His_Phos_1"/>
    <property type="match status" value="1"/>
</dbReference>
<dbReference type="RefSeq" id="WP_110067252.1">
    <property type="nucleotide sequence ID" value="NZ_QGTW01000017.1"/>
</dbReference>
<dbReference type="CDD" id="cd07067">
    <property type="entry name" value="HP_PGM_like"/>
    <property type="match status" value="1"/>
</dbReference>